<organism evidence="1">
    <name type="scientific">uncultured Caudovirales phage</name>
    <dbReference type="NCBI Taxonomy" id="2100421"/>
    <lineage>
        <taxon>Viruses</taxon>
        <taxon>Duplodnaviria</taxon>
        <taxon>Heunggongvirae</taxon>
        <taxon>Uroviricota</taxon>
        <taxon>Caudoviricetes</taxon>
        <taxon>Peduoviridae</taxon>
        <taxon>Maltschvirus</taxon>
        <taxon>Maltschvirus maltsch</taxon>
    </lineage>
</organism>
<proteinExistence type="predicted"/>
<gene>
    <name evidence="1" type="ORF">UFOVP623_12</name>
</gene>
<sequence length="521" mass="58830">MKNKDLLHRCPIYTAIYQTMSDYQLAYLGGTAFKRQARKKRPSEDEKIHIDLVTHTVAQPICRYIVDTLNNYVFEPGIKRELRFATPDGTPVDEDFLEWAELFQMDANMSNNSLTGVMEQIGQLSSIFGHCWVFVDMPKASEGDAGRPYVCTVSPMDVWDWKFDYYNGRQILKYVKVKEFEESDCWYFKCYHLGDSENPSYWESYEVDKGDNVEGEATLLDKGTFPPGMAIPGFIAYGRRDPRRTDVGMSDIDNASDAQREHYKLETEAYQSIQFAKTIIRADAGIKVPAHAGAIVRAQQGQIESIKVDTQDVEVIIKKQQDILDQLEKLLGFGGLRKNMATAQSGVSMIEERRNIHKLARAKARLMEICEEQIWTFAARFVDMRWAGEVNYDTDYEASDTDYRLALLNQAKTLAGDNPIIQGLIVKELVTLLCPPEEVNDYVIATLPTLPTEYQSIVAEENDETYTRDLGSQVPDKGEIEPAETDESLATYSGLGTGITYTGQSSYNPIADQLVGQASGR</sequence>
<dbReference type="EMBL" id="LR796593">
    <property type="protein sequence ID" value="CAB4153381.1"/>
    <property type="molecule type" value="Genomic_DNA"/>
</dbReference>
<name>A0A6J5N5Q5_9CAUD</name>
<evidence type="ECO:0008006" key="2">
    <source>
        <dbReference type="Google" id="ProtNLM"/>
    </source>
</evidence>
<evidence type="ECO:0000313" key="1">
    <source>
        <dbReference type="EMBL" id="CAB4153381.1"/>
    </source>
</evidence>
<reference evidence="1" key="1">
    <citation type="submission" date="2020-04" db="EMBL/GenBank/DDBJ databases">
        <authorList>
            <person name="Chiriac C."/>
            <person name="Salcher M."/>
            <person name="Ghai R."/>
            <person name="Kavagutti S V."/>
        </authorList>
    </citation>
    <scope>NUCLEOTIDE SEQUENCE</scope>
</reference>
<accession>A0A6J5N5Q5</accession>
<protein>
    <recommendedName>
        <fullName evidence="2">Portal protein</fullName>
    </recommendedName>
</protein>